<gene>
    <name evidence="1" type="ORF">METZ01_LOCUS100568</name>
</gene>
<name>A0A381W5C6_9ZZZZ</name>
<reference evidence="1" key="1">
    <citation type="submission" date="2018-05" db="EMBL/GenBank/DDBJ databases">
        <authorList>
            <person name="Lanie J.A."/>
            <person name="Ng W.-L."/>
            <person name="Kazmierczak K.M."/>
            <person name="Andrzejewski T.M."/>
            <person name="Davidsen T.M."/>
            <person name="Wayne K.J."/>
            <person name="Tettelin H."/>
            <person name="Glass J.I."/>
            <person name="Rusch D."/>
            <person name="Podicherti R."/>
            <person name="Tsui H.-C.T."/>
            <person name="Winkler M.E."/>
        </authorList>
    </citation>
    <scope>NUCLEOTIDE SEQUENCE</scope>
</reference>
<dbReference type="AlphaFoldDB" id="A0A381W5C6"/>
<evidence type="ECO:0000313" key="1">
    <source>
        <dbReference type="EMBL" id="SVA47714.1"/>
    </source>
</evidence>
<protein>
    <submittedName>
        <fullName evidence="1">Uncharacterized protein</fullName>
    </submittedName>
</protein>
<organism evidence="1">
    <name type="scientific">marine metagenome</name>
    <dbReference type="NCBI Taxonomy" id="408172"/>
    <lineage>
        <taxon>unclassified sequences</taxon>
        <taxon>metagenomes</taxon>
        <taxon>ecological metagenomes</taxon>
    </lineage>
</organism>
<sequence length="22" mass="2682">MQGSGKFMQRNRIVCFFLPFFK</sequence>
<accession>A0A381W5C6</accession>
<dbReference type="EMBL" id="UINC01010751">
    <property type="protein sequence ID" value="SVA47714.1"/>
    <property type="molecule type" value="Genomic_DNA"/>
</dbReference>
<feature type="non-terminal residue" evidence="1">
    <location>
        <position position="22"/>
    </location>
</feature>
<proteinExistence type="predicted"/>